<protein>
    <submittedName>
        <fullName evidence="1">Uncharacterized protein</fullName>
    </submittedName>
</protein>
<dbReference type="EMBL" id="GGEC01046254">
    <property type="protein sequence ID" value="MBX26738.1"/>
    <property type="molecule type" value="Transcribed_RNA"/>
</dbReference>
<dbReference type="AlphaFoldDB" id="A0A2P2M940"/>
<organism evidence="1">
    <name type="scientific">Rhizophora mucronata</name>
    <name type="common">Asiatic mangrove</name>
    <dbReference type="NCBI Taxonomy" id="61149"/>
    <lineage>
        <taxon>Eukaryota</taxon>
        <taxon>Viridiplantae</taxon>
        <taxon>Streptophyta</taxon>
        <taxon>Embryophyta</taxon>
        <taxon>Tracheophyta</taxon>
        <taxon>Spermatophyta</taxon>
        <taxon>Magnoliopsida</taxon>
        <taxon>eudicotyledons</taxon>
        <taxon>Gunneridae</taxon>
        <taxon>Pentapetalae</taxon>
        <taxon>rosids</taxon>
        <taxon>fabids</taxon>
        <taxon>Malpighiales</taxon>
        <taxon>Rhizophoraceae</taxon>
        <taxon>Rhizophora</taxon>
    </lineage>
</organism>
<sequence>MTKKMRERPIQEKIDITFFRGSCCIFCFFVCFFQESFNNQKKIVKKSRIKVLRGVGWDCTVKDPNVKE</sequence>
<evidence type="ECO:0000313" key="1">
    <source>
        <dbReference type="EMBL" id="MBX26738.1"/>
    </source>
</evidence>
<proteinExistence type="predicted"/>
<reference evidence="1" key="1">
    <citation type="submission" date="2018-02" db="EMBL/GenBank/DDBJ databases">
        <title>Rhizophora mucronata_Transcriptome.</title>
        <authorList>
            <person name="Meera S.P."/>
            <person name="Sreeshan A."/>
            <person name="Augustine A."/>
        </authorList>
    </citation>
    <scope>NUCLEOTIDE SEQUENCE</scope>
    <source>
        <tissue evidence="1">Leaf</tissue>
    </source>
</reference>
<accession>A0A2P2M940</accession>
<name>A0A2P2M940_RHIMU</name>